<dbReference type="EMBL" id="CM003532">
    <property type="protein sequence ID" value="RCV28508.1"/>
    <property type="molecule type" value="Genomic_DNA"/>
</dbReference>
<gene>
    <name evidence="1" type="ORF">SETIT_5G409700v2</name>
</gene>
<sequence>MESLRGGASFLALTCRELREEQREERPAAGPWWWLLLRGWLPRRHEKSVENLEAALLVKDQGAGETNYAAQIAIDFMCKESAQRDNLVKMACEIQQFADDLGFPHHDLDRATAALMVADNASAAFVELGTAATELEREATAQLHALRAPMVQLADACRKYGEEARVMKAVLLADEERARRKAAGASTRSGFLKVLFHRLSVKLYQRRN</sequence>
<reference evidence="1" key="2">
    <citation type="submission" date="2015-07" db="EMBL/GenBank/DDBJ databases">
        <authorList>
            <person name="Noorani M."/>
        </authorList>
    </citation>
    <scope>NUCLEOTIDE SEQUENCE</scope>
    <source>
        <strain evidence="1">Yugu1</strain>
    </source>
</reference>
<organism evidence="1">
    <name type="scientific">Setaria italica</name>
    <name type="common">Foxtail millet</name>
    <name type="synonym">Panicum italicum</name>
    <dbReference type="NCBI Taxonomy" id="4555"/>
    <lineage>
        <taxon>Eukaryota</taxon>
        <taxon>Viridiplantae</taxon>
        <taxon>Streptophyta</taxon>
        <taxon>Embryophyta</taxon>
        <taxon>Tracheophyta</taxon>
        <taxon>Spermatophyta</taxon>
        <taxon>Magnoliopsida</taxon>
        <taxon>Liliopsida</taxon>
        <taxon>Poales</taxon>
        <taxon>Poaceae</taxon>
        <taxon>PACMAD clade</taxon>
        <taxon>Panicoideae</taxon>
        <taxon>Panicodae</taxon>
        <taxon>Paniceae</taxon>
        <taxon>Cenchrinae</taxon>
        <taxon>Setaria</taxon>
    </lineage>
</organism>
<accession>A0A368REL9</accession>
<protein>
    <submittedName>
        <fullName evidence="1">Uncharacterized protein</fullName>
    </submittedName>
</protein>
<evidence type="ECO:0000313" key="1">
    <source>
        <dbReference type="EMBL" id="RCV28508.1"/>
    </source>
</evidence>
<reference evidence="1" key="1">
    <citation type="journal article" date="2012" name="Nat. Biotechnol.">
        <title>Reference genome sequence of the model plant Setaria.</title>
        <authorList>
            <person name="Bennetzen J.L."/>
            <person name="Schmutz J."/>
            <person name="Wang H."/>
            <person name="Percifield R."/>
            <person name="Hawkins J."/>
            <person name="Pontaroli A.C."/>
            <person name="Estep M."/>
            <person name="Feng L."/>
            <person name="Vaughn J.N."/>
            <person name="Grimwood J."/>
            <person name="Jenkins J."/>
            <person name="Barry K."/>
            <person name="Lindquist E."/>
            <person name="Hellsten U."/>
            <person name="Deshpande S."/>
            <person name="Wang X."/>
            <person name="Wu X."/>
            <person name="Mitros T."/>
            <person name="Triplett J."/>
            <person name="Yang X."/>
            <person name="Ye C.Y."/>
            <person name="Mauro-Herrera M."/>
            <person name="Wang L."/>
            <person name="Li P."/>
            <person name="Sharma M."/>
            <person name="Sharma R."/>
            <person name="Ronald P.C."/>
            <person name="Panaud O."/>
            <person name="Kellogg E.A."/>
            <person name="Brutnell T.P."/>
            <person name="Doust A.N."/>
            <person name="Tuskan G.A."/>
            <person name="Rokhsar D."/>
            <person name="Devos K.M."/>
        </authorList>
    </citation>
    <scope>NUCLEOTIDE SEQUENCE [LARGE SCALE GENOMIC DNA]</scope>
    <source>
        <strain evidence="1">Yugu1</strain>
    </source>
</reference>
<name>A0A368REL9_SETIT</name>
<dbReference type="AlphaFoldDB" id="A0A368REL9"/>
<proteinExistence type="predicted"/>